<comment type="caution">
    <text evidence="2">The sequence shown here is derived from an EMBL/GenBank/DDBJ whole genome shotgun (WGS) entry which is preliminary data.</text>
</comment>
<proteinExistence type="predicted"/>
<evidence type="ECO:0000256" key="1">
    <source>
        <dbReference type="SAM" id="MobiDB-lite"/>
    </source>
</evidence>
<reference evidence="2 3" key="1">
    <citation type="submission" date="2016-08" db="EMBL/GenBank/DDBJ databases">
        <title>Evolution of the type three secretion system and type three effector repertoires in Xanthomonas.</title>
        <authorList>
            <person name="Merda D."/>
            <person name="Briand M."/>
            <person name="Bosis E."/>
            <person name="Rousseau C."/>
            <person name="Portier P."/>
            <person name="Jacques M.-A."/>
            <person name="Fischer-Le Saux M."/>
        </authorList>
    </citation>
    <scope>NUCLEOTIDE SEQUENCE [LARGE SCALE GENOMIC DNA]</scope>
    <source>
        <strain evidence="2 3">CFBP 7645</strain>
    </source>
</reference>
<dbReference type="Proteomes" id="UP000239204">
    <property type="component" value="Unassembled WGS sequence"/>
</dbReference>
<organism evidence="2 3">
    <name type="scientific">Xanthomonas arboricola</name>
    <dbReference type="NCBI Taxonomy" id="56448"/>
    <lineage>
        <taxon>Bacteria</taxon>
        <taxon>Pseudomonadati</taxon>
        <taxon>Pseudomonadota</taxon>
        <taxon>Gammaproteobacteria</taxon>
        <taxon>Lysobacterales</taxon>
        <taxon>Lysobacteraceae</taxon>
        <taxon>Xanthomonas</taxon>
    </lineage>
</organism>
<gene>
    <name evidence="2" type="ORF">XarjCFBP7645_00015</name>
</gene>
<sequence length="72" mass="8126">MKSAEFSKAAPRAGGREPPLVPGAGRLHERIRPARARQRVVPSSWKRLQPVTCAVWMQAKTRAVPRWQRLNA</sequence>
<protein>
    <submittedName>
        <fullName evidence="2">Uncharacterized protein</fullName>
    </submittedName>
</protein>
<feature type="region of interest" description="Disordered" evidence="1">
    <location>
        <begin position="1"/>
        <end position="36"/>
    </location>
</feature>
<dbReference type="AlphaFoldDB" id="A0A2S7AFU2"/>
<evidence type="ECO:0000313" key="2">
    <source>
        <dbReference type="EMBL" id="PPU08781.1"/>
    </source>
</evidence>
<evidence type="ECO:0000313" key="3">
    <source>
        <dbReference type="Proteomes" id="UP000239204"/>
    </source>
</evidence>
<dbReference type="EMBL" id="MIGY01000001">
    <property type="protein sequence ID" value="PPU08781.1"/>
    <property type="molecule type" value="Genomic_DNA"/>
</dbReference>
<accession>A0A2S7AFU2</accession>
<name>A0A2S7AFU2_9XANT</name>